<protein>
    <submittedName>
        <fullName evidence="2">Uncharacterized protein</fullName>
    </submittedName>
</protein>
<keyword evidence="3" id="KW-1185">Reference proteome</keyword>
<proteinExistence type="predicted"/>
<organism evidence="2 3">
    <name type="scientific">Channa argus</name>
    <name type="common">Northern snakehead</name>
    <name type="synonym">Ophicephalus argus</name>
    <dbReference type="NCBI Taxonomy" id="215402"/>
    <lineage>
        <taxon>Eukaryota</taxon>
        <taxon>Metazoa</taxon>
        <taxon>Chordata</taxon>
        <taxon>Craniata</taxon>
        <taxon>Vertebrata</taxon>
        <taxon>Euteleostomi</taxon>
        <taxon>Actinopterygii</taxon>
        <taxon>Neopterygii</taxon>
        <taxon>Teleostei</taxon>
        <taxon>Neoteleostei</taxon>
        <taxon>Acanthomorphata</taxon>
        <taxon>Anabantaria</taxon>
        <taxon>Anabantiformes</taxon>
        <taxon>Channoidei</taxon>
        <taxon>Channidae</taxon>
        <taxon>Channa</taxon>
    </lineage>
</organism>
<reference evidence="2 3" key="1">
    <citation type="submission" date="2019-02" db="EMBL/GenBank/DDBJ databases">
        <title>Opniocepnalus argus genome.</title>
        <authorList>
            <person name="Zhou C."/>
            <person name="Xiao S."/>
        </authorList>
    </citation>
    <scope>NUCLEOTIDE SEQUENCE [LARGE SCALE GENOMIC DNA]</scope>
    <source>
        <strain evidence="2">OARG1902GOOAL</strain>
        <tissue evidence="2">Muscle</tissue>
    </source>
</reference>
<reference evidence="3" key="2">
    <citation type="submission" date="2019-02" db="EMBL/GenBank/DDBJ databases">
        <title>Opniocepnalus argus Var Kimnra genome.</title>
        <authorList>
            <person name="Zhou C."/>
            <person name="Xiao S."/>
        </authorList>
    </citation>
    <scope>NUCLEOTIDE SEQUENCE [LARGE SCALE GENOMIC DNA]</scope>
</reference>
<keyword evidence="1" id="KW-1133">Transmembrane helix</keyword>
<keyword evidence="1" id="KW-0812">Transmembrane</keyword>
<evidence type="ECO:0000313" key="3">
    <source>
        <dbReference type="Proteomes" id="UP000503349"/>
    </source>
</evidence>
<evidence type="ECO:0000256" key="1">
    <source>
        <dbReference type="SAM" id="Phobius"/>
    </source>
</evidence>
<evidence type="ECO:0000313" key="2">
    <source>
        <dbReference type="EMBL" id="KAF3706572.1"/>
    </source>
</evidence>
<keyword evidence="1" id="KW-0472">Membrane</keyword>
<dbReference type="Proteomes" id="UP000503349">
    <property type="component" value="Chromosome 24"/>
</dbReference>
<dbReference type="AlphaFoldDB" id="A0A6G1QVD8"/>
<name>A0A6G1QVD8_CHAAH</name>
<dbReference type="EMBL" id="CM015735">
    <property type="protein sequence ID" value="KAF3706572.1"/>
    <property type="molecule type" value="Genomic_DNA"/>
</dbReference>
<sequence>MAQKNNIYRCASPWTIVLSKIIFVFCMFMEFVYSKKFTIFSFDVVQNTDLL</sequence>
<feature type="transmembrane region" description="Helical" evidence="1">
    <location>
        <begin position="12"/>
        <end position="33"/>
    </location>
</feature>
<accession>A0A6G1QVD8</accession>
<gene>
    <name evidence="2" type="ORF">EXN66_Car022264</name>
</gene>